<accession>A0ABX5CV32</accession>
<gene>
    <name evidence="8" type="ORF">C6Y39_00235</name>
</gene>
<dbReference type="Pfam" id="PF00848">
    <property type="entry name" value="Ring_hydroxyl_A"/>
    <property type="match status" value="1"/>
</dbReference>
<evidence type="ECO:0000256" key="3">
    <source>
        <dbReference type="ARBA" id="ARBA00022723"/>
    </source>
</evidence>
<evidence type="ECO:0000256" key="1">
    <source>
        <dbReference type="ARBA" id="ARBA00001962"/>
    </source>
</evidence>
<feature type="domain" description="Rieske" evidence="7">
    <location>
        <begin position="31"/>
        <end position="131"/>
    </location>
</feature>
<evidence type="ECO:0000256" key="2">
    <source>
        <dbReference type="ARBA" id="ARBA00022714"/>
    </source>
</evidence>
<dbReference type="SUPFAM" id="SSF50022">
    <property type="entry name" value="ISP domain"/>
    <property type="match status" value="1"/>
</dbReference>
<dbReference type="InterPro" id="IPR036922">
    <property type="entry name" value="Rieske_2Fe-2S_sf"/>
</dbReference>
<evidence type="ECO:0000313" key="8">
    <source>
        <dbReference type="EMBL" id="PRO70818.1"/>
    </source>
</evidence>
<sequence>MKIITHPSIKSYFDADESHKEVQQAFSRGVAYAGHSLMVPEKFSYQVLPHFNDRYALFNQGESYELISNVCLHRQAKLLEGSGRTRNIVCKLHCWGYDNTGLLKGTPHFTDAPNGQLKKESLTTWNGLLFRGRAPQLDLTSLGLDEYLDFTGYFYAGSETAEYKFNWKTFVEIYLENYHVYSMHPGLRQFVKADDLEWSFGEDFSIQKVGLGRELTKRTTDNYREFQDALLSHYGNTLPKYGAIWCFLYPNIMIEWYPDIIVVSTIYPKGADACTNHVEFYYSKSLHEAMPHYFTAEKRAYMETALEDEEACLLLEKGRRALFSTGEEEHGPIEPFLEAGVAHFYNWLAGTE</sequence>
<comment type="cofactor">
    <cofactor evidence="1">
        <name>Fe cation</name>
        <dbReference type="ChEBI" id="CHEBI:24875"/>
    </cofactor>
</comment>
<keyword evidence="6" id="KW-0411">Iron-sulfur</keyword>
<comment type="caution">
    <text evidence="8">The sequence shown here is derived from an EMBL/GenBank/DDBJ whole genome shotgun (WGS) entry which is preliminary data.</text>
</comment>
<dbReference type="PROSITE" id="PS51296">
    <property type="entry name" value="RIESKE"/>
    <property type="match status" value="1"/>
</dbReference>
<dbReference type="PANTHER" id="PTHR43756:SF5">
    <property type="entry name" value="CHOLINE MONOOXYGENASE, CHLOROPLASTIC"/>
    <property type="match status" value="1"/>
</dbReference>
<evidence type="ECO:0000256" key="5">
    <source>
        <dbReference type="ARBA" id="ARBA00023004"/>
    </source>
</evidence>
<dbReference type="SUPFAM" id="SSF55961">
    <property type="entry name" value="Bet v1-like"/>
    <property type="match status" value="1"/>
</dbReference>
<dbReference type="InterPro" id="IPR001663">
    <property type="entry name" value="Rng_hydr_dOase-A"/>
</dbReference>
<dbReference type="CDD" id="cd00680">
    <property type="entry name" value="RHO_alpha_C"/>
    <property type="match status" value="1"/>
</dbReference>
<dbReference type="Pfam" id="PF00355">
    <property type="entry name" value="Rieske"/>
    <property type="match status" value="1"/>
</dbReference>
<dbReference type="InterPro" id="IPR017941">
    <property type="entry name" value="Rieske_2Fe-2S"/>
</dbReference>
<keyword evidence="4" id="KW-0560">Oxidoreductase</keyword>
<evidence type="ECO:0000313" key="9">
    <source>
        <dbReference type="Proteomes" id="UP000239539"/>
    </source>
</evidence>
<protein>
    <submittedName>
        <fullName evidence="8">Ring-hydroxylating oxygenase subunit alpha</fullName>
    </submittedName>
</protein>
<dbReference type="PANTHER" id="PTHR43756">
    <property type="entry name" value="CHOLINE MONOOXYGENASE, CHLOROPLASTIC"/>
    <property type="match status" value="1"/>
</dbReference>
<keyword evidence="3" id="KW-0479">Metal-binding</keyword>
<dbReference type="Gene3D" id="2.102.10.10">
    <property type="entry name" value="Rieske [2Fe-2S] iron-sulphur domain"/>
    <property type="match status" value="1"/>
</dbReference>
<proteinExistence type="predicted"/>
<name>A0ABX5CV32_9ALTE</name>
<keyword evidence="9" id="KW-1185">Reference proteome</keyword>
<evidence type="ECO:0000259" key="7">
    <source>
        <dbReference type="PROSITE" id="PS51296"/>
    </source>
</evidence>
<evidence type="ECO:0000256" key="4">
    <source>
        <dbReference type="ARBA" id="ARBA00023002"/>
    </source>
</evidence>
<dbReference type="Gene3D" id="3.90.380.10">
    <property type="entry name" value="Naphthalene 1,2-dioxygenase Alpha Subunit, Chain A, domain 1"/>
    <property type="match status" value="1"/>
</dbReference>
<organism evidence="8 9">
    <name type="scientific">Alteromonas gracilis</name>
    <dbReference type="NCBI Taxonomy" id="1479524"/>
    <lineage>
        <taxon>Bacteria</taxon>
        <taxon>Pseudomonadati</taxon>
        <taxon>Pseudomonadota</taxon>
        <taxon>Gammaproteobacteria</taxon>
        <taxon>Alteromonadales</taxon>
        <taxon>Alteromonadaceae</taxon>
        <taxon>Alteromonas/Salinimonas group</taxon>
        <taxon>Alteromonas</taxon>
    </lineage>
</organism>
<keyword evidence="2" id="KW-0001">2Fe-2S</keyword>
<reference evidence="9" key="1">
    <citation type="journal article" date="2020" name="Int. J. Syst. Evol. Microbiol.">
        <title>Alteromonas alba sp. nov., a marine bacterium isolated from the seawater of the West Pacific Ocean.</title>
        <authorList>
            <person name="Sun C."/>
            <person name="Wu Y.-H."/>
            <person name="Xamxidin M."/>
            <person name="Cheng H."/>
            <person name="Xu X.-W."/>
        </authorList>
    </citation>
    <scope>NUCLEOTIDE SEQUENCE [LARGE SCALE GENOMIC DNA]</scope>
    <source>
        <strain evidence="9">9a2</strain>
    </source>
</reference>
<dbReference type="Proteomes" id="UP000239539">
    <property type="component" value="Unassembled WGS sequence"/>
</dbReference>
<evidence type="ECO:0000256" key="6">
    <source>
        <dbReference type="ARBA" id="ARBA00023014"/>
    </source>
</evidence>
<keyword evidence="5" id="KW-0408">Iron</keyword>
<dbReference type="RefSeq" id="WP_105929321.1">
    <property type="nucleotide sequence ID" value="NZ_PVNO01000001.1"/>
</dbReference>
<dbReference type="EMBL" id="PVNO01000001">
    <property type="protein sequence ID" value="PRO70818.1"/>
    <property type="molecule type" value="Genomic_DNA"/>
</dbReference>
<dbReference type="InterPro" id="IPR015879">
    <property type="entry name" value="Ring_hydroxy_dOase_asu_C_dom"/>
</dbReference>